<gene>
    <name evidence="1" type="ORF">Sxan_39720</name>
</gene>
<organism evidence="1 2">
    <name type="scientific">Streptomyces xanthophaeus</name>
    <dbReference type="NCBI Taxonomy" id="67385"/>
    <lineage>
        <taxon>Bacteria</taxon>
        <taxon>Bacillati</taxon>
        <taxon>Actinomycetota</taxon>
        <taxon>Actinomycetes</taxon>
        <taxon>Kitasatosporales</taxon>
        <taxon>Streptomycetaceae</taxon>
        <taxon>Streptomyces</taxon>
    </lineage>
</organism>
<sequence length="123" mass="13357">MGADVFRALPVVGAAQEHLRGVRRETGVVRSVESDMHEIHAVILGSTRCFRTGGRAGLFMQEQEPTMVNYACGRRIKSTSMPKGKPPTRIGETNPCWNSWASTVRPNASIAPSSSTPTTGWES</sequence>
<comment type="caution">
    <text evidence="1">The sequence shown here is derived from an EMBL/GenBank/DDBJ whole genome shotgun (WGS) entry which is preliminary data.</text>
</comment>
<proteinExistence type="predicted"/>
<dbReference type="Proteomes" id="UP000600026">
    <property type="component" value="Unassembled WGS sequence"/>
</dbReference>
<name>A0A919GX79_9ACTN</name>
<dbReference type="EMBL" id="BNEE01000006">
    <property type="protein sequence ID" value="GHI86608.1"/>
    <property type="molecule type" value="Genomic_DNA"/>
</dbReference>
<evidence type="ECO:0000313" key="2">
    <source>
        <dbReference type="Proteomes" id="UP000600026"/>
    </source>
</evidence>
<reference evidence="1" key="1">
    <citation type="submission" date="2020-09" db="EMBL/GenBank/DDBJ databases">
        <title>Whole genome shotgun sequence of Streptomyces xanthophaeus NBRC 12829.</title>
        <authorList>
            <person name="Komaki H."/>
            <person name="Tamura T."/>
        </authorList>
    </citation>
    <scope>NUCLEOTIDE SEQUENCE</scope>
    <source>
        <strain evidence="1">NBRC 12829</strain>
    </source>
</reference>
<accession>A0A919GX79</accession>
<dbReference type="AlphaFoldDB" id="A0A919GX79"/>
<evidence type="ECO:0000313" key="1">
    <source>
        <dbReference type="EMBL" id="GHI86608.1"/>
    </source>
</evidence>
<keyword evidence="2" id="KW-1185">Reference proteome</keyword>
<protein>
    <submittedName>
        <fullName evidence="1">Uncharacterized protein</fullName>
    </submittedName>
</protein>